<protein>
    <submittedName>
        <fullName evidence="3">Uncharacterized protein</fullName>
    </submittedName>
</protein>
<feature type="region of interest" description="Disordered" evidence="1">
    <location>
        <begin position="1"/>
        <end position="20"/>
    </location>
</feature>
<keyword evidence="2" id="KW-0812">Transmembrane</keyword>
<keyword evidence="2" id="KW-1133">Transmembrane helix</keyword>
<evidence type="ECO:0000256" key="2">
    <source>
        <dbReference type="SAM" id="Phobius"/>
    </source>
</evidence>
<evidence type="ECO:0000256" key="1">
    <source>
        <dbReference type="SAM" id="MobiDB-lite"/>
    </source>
</evidence>
<sequence length="106" mass="11575">MTTDLAFSESLPSLSSSSSEVSVSLSPSFLLPIQIFIFLASTPSFPFNFSINFLFFPAANNSATDSLTDFSTSSTHLADSSLYFSTYFSAPSSFLPPFPFFAIFFK</sequence>
<name>A0A7C8Z3P2_OPUST</name>
<keyword evidence="2" id="KW-0472">Membrane</keyword>
<organism evidence="3">
    <name type="scientific">Opuntia streptacantha</name>
    <name type="common">Prickly pear cactus</name>
    <name type="synonym">Opuntia cardona</name>
    <dbReference type="NCBI Taxonomy" id="393608"/>
    <lineage>
        <taxon>Eukaryota</taxon>
        <taxon>Viridiplantae</taxon>
        <taxon>Streptophyta</taxon>
        <taxon>Embryophyta</taxon>
        <taxon>Tracheophyta</taxon>
        <taxon>Spermatophyta</taxon>
        <taxon>Magnoliopsida</taxon>
        <taxon>eudicotyledons</taxon>
        <taxon>Gunneridae</taxon>
        <taxon>Pentapetalae</taxon>
        <taxon>Caryophyllales</taxon>
        <taxon>Cactineae</taxon>
        <taxon>Cactaceae</taxon>
        <taxon>Opuntioideae</taxon>
        <taxon>Opuntia</taxon>
    </lineage>
</organism>
<accession>A0A7C8Z3P2</accession>
<dbReference type="EMBL" id="GISG01087542">
    <property type="protein sequence ID" value="MBA4633596.1"/>
    <property type="molecule type" value="Transcribed_RNA"/>
</dbReference>
<feature type="transmembrane region" description="Helical" evidence="2">
    <location>
        <begin position="21"/>
        <end position="40"/>
    </location>
</feature>
<dbReference type="AlphaFoldDB" id="A0A7C8Z3P2"/>
<reference evidence="3" key="2">
    <citation type="submission" date="2020-07" db="EMBL/GenBank/DDBJ databases">
        <authorList>
            <person name="Vera ALvarez R."/>
            <person name="Arias-Moreno D.M."/>
            <person name="Jimenez-Jacinto V."/>
            <person name="Jimenez-Bremont J.F."/>
            <person name="Swaminathan K."/>
            <person name="Moose S.P."/>
            <person name="Guerrero-Gonzalez M.L."/>
            <person name="Marino-Ramirez L."/>
            <person name="Landsman D."/>
            <person name="Rodriguez-Kessler M."/>
            <person name="Delgado-Sanchez P."/>
        </authorList>
    </citation>
    <scope>NUCLEOTIDE SEQUENCE</scope>
    <source>
        <tissue evidence="3">Cladode</tissue>
    </source>
</reference>
<proteinExistence type="predicted"/>
<reference evidence="3" key="1">
    <citation type="journal article" date="2013" name="J. Plant Res.">
        <title>Effect of fungi and light on seed germination of three Opuntia species from semiarid lands of central Mexico.</title>
        <authorList>
            <person name="Delgado-Sanchez P."/>
            <person name="Jimenez-Bremont J.F."/>
            <person name="Guerrero-Gonzalez Mde L."/>
            <person name="Flores J."/>
        </authorList>
    </citation>
    <scope>NUCLEOTIDE SEQUENCE</scope>
    <source>
        <tissue evidence="3">Cladode</tissue>
    </source>
</reference>
<feature type="transmembrane region" description="Helical" evidence="2">
    <location>
        <begin position="82"/>
        <end position="105"/>
    </location>
</feature>
<feature type="compositionally biased region" description="Low complexity" evidence="1">
    <location>
        <begin position="7"/>
        <end position="20"/>
    </location>
</feature>
<evidence type="ECO:0000313" key="3">
    <source>
        <dbReference type="EMBL" id="MBA4633596.1"/>
    </source>
</evidence>